<name>A0AAE0GXF9_9CHLO</name>
<evidence type="ECO:0000256" key="9">
    <source>
        <dbReference type="ARBA" id="ARBA00023136"/>
    </source>
</evidence>
<dbReference type="GO" id="GO:0000139">
    <property type="term" value="C:Golgi membrane"/>
    <property type="evidence" value="ECO:0007669"/>
    <property type="project" value="UniProtKB-SubCell"/>
</dbReference>
<comment type="subcellular location">
    <subcellularLocation>
        <location evidence="1">Golgi apparatus membrane</location>
        <topology evidence="1">Single-pass type II membrane protein</topology>
    </subcellularLocation>
</comment>
<dbReference type="PANTHER" id="PTHR11987:SF36">
    <property type="entry name" value="SIA-ALPHA-2,3-GAL-BETA-1,4-GLCNAC-R:ALPHA 2,8-SIALYLTRANSFERASE"/>
    <property type="match status" value="1"/>
</dbReference>
<dbReference type="InterPro" id="IPR003609">
    <property type="entry name" value="Pan_app"/>
</dbReference>
<reference evidence="14 15" key="1">
    <citation type="journal article" date="2015" name="Genome Biol. Evol.">
        <title>Comparative Genomics of a Bacterivorous Green Alga Reveals Evolutionary Causalities and Consequences of Phago-Mixotrophic Mode of Nutrition.</title>
        <authorList>
            <person name="Burns J.A."/>
            <person name="Paasch A."/>
            <person name="Narechania A."/>
            <person name="Kim E."/>
        </authorList>
    </citation>
    <scope>NUCLEOTIDE SEQUENCE [LARGE SCALE GENOMIC DNA]</scope>
    <source>
        <strain evidence="14 15">PLY_AMNH</strain>
    </source>
</reference>
<keyword evidence="7 12" id="KW-1133">Transmembrane helix</keyword>
<dbReference type="Gene3D" id="3.90.1480.20">
    <property type="entry name" value="Glycosyl transferase family 29"/>
    <property type="match status" value="1"/>
</dbReference>
<dbReference type="AlphaFoldDB" id="A0AAE0GXF9"/>
<feature type="transmembrane region" description="Helical" evidence="12">
    <location>
        <begin position="50"/>
        <end position="70"/>
    </location>
</feature>
<dbReference type="Proteomes" id="UP001190700">
    <property type="component" value="Unassembled WGS sequence"/>
</dbReference>
<dbReference type="PROSITE" id="PS50948">
    <property type="entry name" value="PAN"/>
    <property type="match status" value="1"/>
</dbReference>
<keyword evidence="8" id="KW-0333">Golgi apparatus</keyword>
<evidence type="ECO:0000256" key="8">
    <source>
        <dbReference type="ARBA" id="ARBA00023034"/>
    </source>
</evidence>
<evidence type="ECO:0000256" key="12">
    <source>
        <dbReference type="SAM" id="Phobius"/>
    </source>
</evidence>
<keyword evidence="10" id="KW-0325">Glycoprotein</keyword>
<evidence type="ECO:0000256" key="2">
    <source>
        <dbReference type="ARBA" id="ARBA00006003"/>
    </source>
</evidence>
<keyword evidence="6" id="KW-0735">Signal-anchor</keyword>
<evidence type="ECO:0000256" key="7">
    <source>
        <dbReference type="ARBA" id="ARBA00022989"/>
    </source>
</evidence>
<feature type="region of interest" description="Disordered" evidence="11">
    <location>
        <begin position="330"/>
        <end position="423"/>
    </location>
</feature>
<organism evidence="14 15">
    <name type="scientific">Cymbomonas tetramitiformis</name>
    <dbReference type="NCBI Taxonomy" id="36881"/>
    <lineage>
        <taxon>Eukaryota</taxon>
        <taxon>Viridiplantae</taxon>
        <taxon>Chlorophyta</taxon>
        <taxon>Pyramimonadophyceae</taxon>
        <taxon>Pyramimonadales</taxon>
        <taxon>Pyramimonadaceae</taxon>
        <taxon>Cymbomonas</taxon>
    </lineage>
</organism>
<gene>
    <name evidence="14" type="ORF">CYMTET_7182</name>
</gene>
<evidence type="ECO:0000256" key="3">
    <source>
        <dbReference type="ARBA" id="ARBA00022676"/>
    </source>
</evidence>
<evidence type="ECO:0000256" key="11">
    <source>
        <dbReference type="SAM" id="MobiDB-lite"/>
    </source>
</evidence>
<dbReference type="PANTHER" id="PTHR11987">
    <property type="entry name" value="ALPHA-2,8-SIALYLTRANSFERASE"/>
    <property type="match status" value="1"/>
</dbReference>
<feature type="compositionally biased region" description="Basic and acidic residues" evidence="11">
    <location>
        <begin position="348"/>
        <end position="363"/>
    </location>
</feature>
<keyword evidence="9 12" id="KW-0472">Membrane</keyword>
<keyword evidence="4" id="KW-0808">Transferase</keyword>
<evidence type="ECO:0000259" key="13">
    <source>
        <dbReference type="PROSITE" id="PS50948"/>
    </source>
</evidence>
<evidence type="ECO:0000313" key="14">
    <source>
        <dbReference type="EMBL" id="KAK3285201.1"/>
    </source>
</evidence>
<protein>
    <submittedName>
        <fullName evidence="14">Glycosyltransferase 29 protein</fullName>
    </submittedName>
</protein>
<dbReference type="EMBL" id="LGRX02001932">
    <property type="protein sequence ID" value="KAK3285201.1"/>
    <property type="molecule type" value="Genomic_DNA"/>
</dbReference>
<dbReference type="CDD" id="cd19952">
    <property type="entry name" value="GT29"/>
    <property type="match status" value="1"/>
</dbReference>
<feature type="region of interest" description="Disordered" evidence="11">
    <location>
        <begin position="260"/>
        <end position="312"/>
    </location>
</feature>
<dbReference type="Pfam" id="PF00777">
    <property type="entry name" value="Glyco_transf_29"/>
    <property type="match status" value="2"/>
</dbReference>
<evidence type="ECO:0000256" key="4">
    <source>
        <dbReference type="ARBA" id="ARBA00022679"/>
    </source>
</evidence>
<proteinExistence type="inferred from homology"/>
<evidence type="ECO:0000313" key="15">
    <source>
        <dbReference type="Proteomes" id="UP001190700"/>
    </source>
</evidence>
<keyword evidence="5 12" id="KW-0812">Transmembrane</keyword>
<evidence type="ECO:0000256" key="10">
    <source>
        <dbReference type="ARBA" id="ARBA00023180"/>
    </source>
</evidence>
<dbReference type="GO" id="GO:0008373">
    <property type="term" value="F:sialyltransferase activity"/>
    <property type="evidence" value="ECO:0007669"/>
    <property type="project" value="InterPro"/>
</dbReference>
<evidence type="ECO:0000256" key="6">
    <source>
        <dbReference type="ARBA" id="ARBA00022968"/>
    </source>
</evidence>
<feature type="compositionally biased region" description="Low complexity" evidence="11">
    <location>
        <begin position="370"/>
        <end position="383"/>
    </location>
</feature>
<sequence>MTSHIHRNALWQGSSGGLRAARKPRPVASAPTKRTSGCCRNCFSRNLIQFLCWLATFWLIVLNLLPMFLFEVEKDDVLPKISEQVGRKAPPAYTPSEVTGCKWLTYPDYSVSHGENYAEACKQCSLPQCQTFCQADAACSGFVMHVSSCYFKNTGSEVLLDSLTSMPGRTAYIYHCINRKSRAEASALATGSDATSPEVDAPSGDRPPAGGGTSGVSPGGSALGSLAALTPPLPELEEATFSAWKGGGDGDMETAAPTKETWRMVDGQPKGEDGEPGSEQKAGEDAPHGDSLDADDVAPEGASEGAENEEELDALSVAEAQQALALALAVGRPTPKDDEGITATKSAKAAEGDRSKTPADRGQEGAVVTPSRPQARKAAPAPKITREAKAGGEWQAHAPPAAGGDVPPLKAPRSTSKKKKPLMPDKYAQLLKKMRRTPLLLTQQRLRSGGRISCGGSEVVGFKNWAELLLAVDPQKLNRTLPPENPYLPSLATDIQKNYCFNTTLYRRKECYEREEEILYESDPIVKQMRRPTCAVVGNSGRLREERNAQGIDAADIVMRFNKGKTQGFEKIVGKRSSVRMFNGPYVGCKQPGEITVAQLRDLALRTWLEHVVRRGWGNSHAYVIDPEFLCTSWEWVSKLGKKPSSGLVGILFALHMCRPGEVDVYGFQYDGYFNKTMRPHYFDWERPMPGREDVHPFEEERRVLEMLEATGELRLH</sequence>
<feature type="compositionally biased region" description="Gly residues" evidence="11">
    <location>
        <begin position="209"/>
        <end position="222"/>
    </location>
</feature>
<keyword evidence="3" id="KW-0328">Glycosyltransferase</keyword>
<feature type="domain" description="Apple" evidence="13">
    <location>
        <begin position="101"/>
        <end position="176"/>
    </location>
</feature>
<feature type="region of interest" description="Disordered" evidence="11">
    <location>
        <begin position="188"/>
        <end position="227"/>
    </location>
</feature>
<evidence type="ECO:0000256" key="1">
    <source>
        <dbReference type="ARBA" id="ARBA00004323"/>
    </source>
</evidence>
<keyword evidence="15" id="KW-1185">Reference proteome</keyword>
<comment type="caution">
    <text evidence="14">The sequence shown here is derived from an EMBL/GenBank/DDBJ whole genome shotgun (WGS) entry which is preliminary data.</text>
</comment>
<evidence type="ECO:0000256" key="5">
    <source>
        <dbReference type="ARBA" id="ARBA00022692"/>
    </source>
</evidence>
<dbReference type="InterPro" id="IPR050943">
    <property type="entry name" value="Glycosyltr_29_Sialyltrsf"/>
</dbReference>
<dbReference type="InterPro" id="IPR038578">
    <property type="entry name" value="GT29-like_sf"/>
</dbReference>
<feature type="region of interest" description="Disordered" evidence="11">
    <location>
        <begin position="16"/>
        <end position="35"/>
    </location>
</feature>
<accession>A0AAE0GXF9</accession>
<comment type="similarity">
    <text evidence="2">Belongs to the glycosyltransferase 29 family.</text>
</comment>
<feature type="compositionally biased region" description="Basic and acidic residues" evidence="11">
    <location>
        <begin position="281"/>
        <end position="291"/>
    </location>
</feature>
<dbReference type="InterPro" id="IPR001675">
    <property type="entry name" value="Glyco_trans_29"/>
</dbReference>